<organism evidence="9 10">
    <name type="scientific">Chloropicon primus</name>
    <dbReference type="NCBI Taxonomy" id="1764295"/>
    <lineage>
        <taxon>Eukaryota</taxon>
        <taxon>Viridiplantae</taxon>
        <taxon>Chlorophyta</taxon>
        <taxon>Chloropicophyceae</taxon>
        <taxon>Chloropicales</taxon>
        <taxon>Chloropicaceae</taxon>
        <taxon>Chloropicon</taxon>
    </lineage>
</organism>
<dbReference type="GO" id="GO:0042054">
    <property type="term" value="F:histone methyltransferase activity"/>
    <property type="evidence" value="ECO:0007669"/>
    <property type="project" value="TreeGrafter"/>
</dbReference>
<dbReference type="SUPFAM" id="SSF53335">
    <property type="entry name" value="S-adenosyl-L-methionine-dependent methyltransferases"/>
    <property type="match status" value="2"/>
</dbReference>
<keyword evidence="5 6" id="KW-0802">TPR repeat</keyword>
<dbReference type="InterPro" id="IPR025799">
    <property type="entry name" value="Arg_MeTrfase"/>
</dbReference>
<dbReference type="CDD" id="cd02440">
    <property type="entry name" value="AdoMet_MTases"/>
    <property type="match status" value="1"/>
</dbReference>
<reference evidence="9 10" key="1">
    <citation type="submission" date="2018-07" db="EMBL/GenBank/DDBJ databases">
        <title>The complete nuclear genome of the prasinophyte Chloropicon primus (CCMP1205).</title>
        <authorList>
            <person name="Pombert J.-F."/>
            <person name="Otis C."/>
            <person name="Turmel M."/>
            <person name="Lemieux C."/>
        </authorList>
    </citation>
    <scope>NUCLEOTIDE SEQUENCE [LARGE SCALE GENOMIC DNA]</scope>
    <source>
        <strain evidence="9 10">CCMP1205</strain>
    </source>
</reference>
<dbReference type="Gene3D" id="1.25.40.10">
    <property type="entry name" value="Tetratricopeptide repeat domain"/>
    <property type="match status" value="1"/>
</dbReference>
<dbReference type="Proteomes" id="UP000316726">
    <property type="component" value="Chromosome 1"/>
</dbReference>
<keyword evidence="3 7" id="KW-0949">S-adenosyl-L-methionine</keyword>
<evidence type="ECO:0000259" key="8">
    <source>
        <dbReference type="Pfam" id="PF22528"/>
    </source>
</evidence>
<keyword evidence="4" id="KW-0677">Repeat</keyword>
<dbReference type="GO" id="GO:0032259">
    <property type="term" value="P:methylation"/>
    <property type="evidence" value="ECO:0007669"/>
    <property type="project" value="UniProtKB-KW"/>
</dbReference>
<gene>
    <name evidence="9" type="ORF">A3770_01p00660</name>
</gene>
<accession>A0A5B8MAS3</accession>
<dbReference type="SMART" id="SM00028">
    <property type="entry name" value="TPR"/>
    <property type="match status" value="3"/>
</dbReference>
<dbReference type="PROSITE" id="PS51678">
    <property type="entry name" value="SAM_MT_PRMT"/>
    <property type="match status" value="1"/>
</dbReference>
<keyword evidence="10" id="KW-1185">Reference proteome</keyword>
<dbReference type="Pfam" id="PF22528">
    <property type="entry name" value="PRMT_C"/>
    <property type="match status" value="1"/>
</dbReference>
<dbReference type="SUPFAM" id="SSF48452">
    <property type="entry name" value="TPR-like"/>
    <property type="match status" value="1"/>
</dbReference>
<name>A0A5B8MAS3_9CHLO</name>
<proteinExistence type="predicted"/>
<evidence type="ECO:0000256" key="3">
    <source>
        <dbReference type="ARBA" id="ARBA00022691"/>
    </source>
</evidence>
<dbReference type="InterPro" id="IPR013105">
    <property type="entry name" value="TPR_2"/>
</dbReference>
<dbReference type="InterPro" id="IPR011990">
    <property type="entry name" value="TPR-like_helical_dom_sf"/>
</dbReference>
<evidence type="ECO:0000256" key="1">
    <source>
        <dbReference type="ARBA" id="ARBA00022603"/>
    </source>
</evidence>
<evidence type="ECO:0000256" key="2">
    <source>
        <dbReference type="ARBA" id="ARBA00022679"/>
    </source>
</evidence>
<evidence type="ECO:0000313" key="9">
    <source>
        <dbReference type="EMBL" id="QDZ17548.1"/>
    </source>
</evidence>
<dbReference type="STRING" id="1764295.A0A5B8MAS3"/>
<dbReference type="GO" id="GO:0016274">
    <property type="term" value="F:protein-arginine N-methyltransferase activity"/>
    <property type="evidence" value="ECO:0007669"/>
    <property type="project" value="InterPro"/>
</dbReference>
<dbReference type="InterPro" id="IPR055135">
    <property type="entry name" value="PRMT_dom"/>
</dbReference>
<keyword evidence="2 7" id="KW-0808">Transferase</keyword>
<keyword evidence="1 7" id="KW-0489">Methyltransferase</keyword>
<dbReference type="AlphaFoldDB" id="A0A5B8MAS3"/>
<dbReference type="PANTHER" id="PTHR11006:SF60">
    <property type="entry name" value="PROTEIN ARGININE N-METHYLTRANSFERASE 9"/>
    <property type="match status" value="1"/>
</dbReference>
<dbReference type="Pfam" id="PF07719">
    <property type="entry name" value="TPR_2"/>
    <property type="match status" value="1"/>
</dbReference>
<dbReference type="InterPro" id="IPR029063">
    <property type="entry name" value="SAM-dependent_MTases_sf"/>
</dbReference>
<dbReference type="Pfam" id="PF06325">
    <property type="entry name" value="PrmA"/>
    <property type="match status" value="1"/>
</dbReference>
<dbReference type="OrthoDB" id="2423701at2759"/>
<dbReference type="EMBL" id="CP031034">
    <property type="protein sequence ID" value="QDZ17548.1"/>
    <property type="molecule type" value="Genomic_DNA"/>
</dbReference>
<evidence type="ECO:0000256" key="4">
    <source>
        <dbReference type="ARBA" id="ARBA00022737"/>
    </source>
</evidence>
<dbReference type="PANTHER" id="PTHR11006">
    <property type="entry name" value="PROTEIN ARGININE N-METHYLTRANSFERASE"/>
    <property type="match status" value="1"/>
</dbReference>
<sequence length="964" mass="108350">MRGGMMDATVVSKETQEAIERSAGLRIDDVDPELVKFVVDQARKAGNDHFKKKEYKRAVEMYCQAVAGAPNDFTLFGNRSAAYLALGRPSDAVLDASKSIVLSKDQGRPWAKGYYRLGCALEALERYGQAAEAYKEGLALEPENGRLKAKYEDSLVMQAGAKVERLREEGTARRDLVLKLREARRKEVHVQMMNQYKQAMQSPDFDMEDYDWRPTFFPRARFRASGKAGKRIAESKPYVKAVVNYCKALSELEAPRRDLRSLSYSKMLDCYEEAIKSALGEQPNAHVLILGSGSGILPLLAAKAGAGRVTCVFQSKSLYRMACLALEENKDSLDATKIRLLENPIESCFVEGEEGECGEGGEAGISTIEERADILITEWMDHTVLGMNLLPSLEIASSRLLKQGVRVVPQRIHVKAALLELRISEISGFNLTYLNSYRWHPVHEKMDLHRELNQGTETHRRLSDTFVAAEIDLQARCDAFVSDTTKKEQGTDDVPEWEHEGVVRVETTSEGTINAVGFWMDIEFGNNKHVSTWEEDVSQSGSSMDQAVHYFDEYPVKQKQGVELTVLYNKFQVLFDLEGYQNKPRHACIPSWHYDMLLDSQRNDTYERAIKNAIESKRAFGETDILALDVGAGSGLLSMLAARAGADKVVSVEMSQHMCDVGEECVVMNGFASKILFLNRDARRMDVLRKPDGTPPDMERKADLLIYEVFDSGLIGEGALHLVASARQKLLQPNAVLIPSSARVFCVPICIRKDRVKNFDFRHLNRYSWRPDYVGVELESCLEAWTALSKPVEVFSFDFYESEKNMMPAFKEIEFELEDDGIINAFAFWFDLQLDEENVLSTSPYGDKGKTWQQAVQHIEEVRASKGSTLPVIAKHDTYGITFEIDDSKVDRGELSSGVPLWDPAWKVSYDNVKQWNAEIASACAQNPTEYRKIADVAVQIGTRPSDFGVPTEEAAKFCTKMMS</sequence>
<dbReference type="InterPro" id="IPR019734">
    <property type="entry name" value="TPR_rpt"/>
</dbReference>
<dbReference type="Gene3D" id="2.70.160.11">
    <property type="entry name" value="Hnrnp arginine n-methyltransferase1"/>
    <property type="match status" value="2"/>
</dbReference>
<protein>
    <submittedName>
        <fullName evidence="9">S-adenosyl-L-methionine-dependent methyltransferase</fullName>
    </submittedName>
</protein>
<feature type="domain" description="Protein arginine N-methyltransferase" evidence="8">
    <location>
        <begin position="782"/>
        <end position="866"/>
    </location>
</feature>
<evidence type="ECO:0000256" key="5">
    <source>
        <dbReference type="ARBA" id="ARBA00022803"/>
    </source>
</evidence>
<dbReference type="PROSITE" id="PS50005">
    <property type="entry name" value="TPR"/>
    <property type="match status" value="1"/>
</dbReference>
<evidence type="ECO:0000313" key="10">
    <source>
        <dbReference type="Proteomes" id="UP000316726"/>
    </source>
</evidence>
<feature type="repeat" description="TPR" evidence="6">
    <location>
        <begin position="111"/>
        <end position="144"/>
    </location>
</feature>
<evidence type="ECO:0000256" key="7">
    <source>
        <dbReference type="PROSITE-ProRule" id="PRU01015"/>
    </source>
</evidence>
<evidence type="ECO:0000256" key="6">
    <source>
        <dbReference type="PROSITE-ProRule" id="PRU00339"/>
    </source>
</evidence>
<dbReference type="Gene3D" id="3.40.50.150">
    <property type="entry name" value="Vaccinia Virus protein VP39"/>
    <property type="match status" value="2"/>
</dbReference>